<sequence length="53" mass="6358">YGKWWSQCFLTGIEQILLGFRDDYGVVRQIQPLLIKDIETRAVRSHTWVDENY</sequence>
<evidence type="ECO:0000313" key="3">
    <source>
        <dbReference type="EMBL" id="CAF4985768.1"/>
    </source>
</evidence>
<evidence type="ECO:0000313" key="4">
    <source>
        <dbReference type="Proteomes" id="UP000681720"/>
    </source>
</evidence>
<dbReference type="EMBL" id="CAJOBI010119548">
    <property type="protein sequence ID" value="CAF4671546.1"/>
    <property type="molecule type" value="Genomic_DNA"/>
</dbReference>
<feature type="domain" description="RAI1-like" evidence="1">
    <location>
        <begin position="3"/>
        <end position="48"/>
    </location>
</feature>
<dbReference type="AlphaFoldDB" id="A0A8S3D6X2"/>
<feature type="non-terminal residue" evidence="3">
    <location>
        <position position="1"/>
    </location>
</feature>
<dbReference type="Pfam" id="PF08652">
    <property type="entry name" value="RAI1"/>
    <property type="match status" value="1"/>
</dbReference>
<proteinExistence type="predicted"/>
<dbReference type="InterPro" id="IPR013961">
    <property type="entry name" value="RAI1"/>
</dbReference>
<reference evidence="3" key="1">
    <citation type="submission" date="2021-02" db="EMBL/GenBank/DDBJ databases">
        <authorList>
            <person name="Nowell W R."/>
        </authorList>
    </citation>
    <scope>NUCLEOTIDE SEQUENCE</scope>
</reference>
<evidence type="ECO:0000313" key="2">
    <source>
        <dbReference type="EMBL" id="CAF4671546.1"/>
    </source>
</evidence>
<name>A0A8S3D6X2_9BILA</name>
<comment type="caution">
    <text evidence="3">The sequence shown here is derived from an EMBL/GenBank/DDBJ whole genome shotgun (WGS) entry which is preliminary data.</text>
</comment>
<organism evidence="3 4">
    <name type="scientific">Rotaria magnacalcarata</name>
    <dbReference type="NCBI Taxonomy" id="392030"/>
    <lineage>
        <taxon>Eukaryota</taxon>
        <taxon>Metazoa</taxon>
        <taxon>Spiralia</taxon>
        <taxon>Gnathifera</taxon>
        <taxon>Rotifera</taxon>
        <taxon>Eurotatoria</taxon>
        <taxon>Bdelloidea</taxon>
        <taxon>Philodinida</taxon>
        <taxon>Philodinidae</taxon>
        <taxon>Rotaria</taxon>
    </lineage>
</organism>
<dbReference type="Proteomes" id="UP000676336">
    <property type="component" value="Unassembled WGS sequence"/>
</dbReference>
<protein>
    <recommendedName>
        <fullName evidence="1">RAI1-like domain-containing protein</fullName>
    </recommendedName>
</protein>
<evidence type="ECO:0000259" key="1">
    <source>
        <dbReference type="Pfam" id="PF08652"/>
    </source>
</evidence>
<dbReference type="EMBL" id="CAJOBJ010202018">
    <property type="protein sequence ID" value="CAF4985768.1"/>
    <property type="molecule type" value="Genomic_DNA"/>
</dbReference>
<dbReference type="Proteomes" id="UP000681720">
    <property type="component" value="Unassembled WGS sequence"/>
</dbReference>
<accession>A0A8S3D6X2</accession>
<gene>
    <name evidence="3" type="ORF">GIL414_LOCUS56326</name>
    <name evidence="2" type="ORF">SMN809_LOCUS41911</name>
</gene>